<evidence type="ECO:0000313" key="2">
    <source>
        <dbReference type="Proteomes" id="UP000005483"/>
    </source>
</evidence>
<gene>
    <name evidence="1" type="ORF">HPHPA9_0960</name>
</gene>
<reference evidence="1 2" key="1">
    <citation type="submission" date="2012-04" db="EMBL/GenBank/DDBJ databases">
        <title>Genome sequence of Helicobacter pylori Hp A-9.</title>
        <authorList>
            <person name="Blanchard T.G."/>
            <person name="Czinn S.J."/>
            <person name="McCracken C."/>
            <person name="Abolude K."/>
            <person name="Maroo A."/>
            <person name="Santana-Cruz I."/>
            <person name="Tallon L.J."/>
            <person name="Ficke F.W.F."/>
        </authorList>
    </citation>
    <scope>NUCLEOTIDE SEQUENCE [LARGE SCALE GENOMIC DNA]</scope>
    <source>
        <strain evidence="1 2">Hp A-9</strain>
    </source>
</reference>
<proteinExistence type="predicted"/>
<sequence length="41" mass="4697">MEHVRVWGIVSGYLKKEITNHETTISNHSFNGSHNATILKF</sequence>
<protein>
    <submittedName>
        <fullName evidence="1">Uncharacterized protein</fullName>
    </submittedName>
</protein>
<dbReference type="AlphaFoldDB" id="J0A175"/>
<comment type="caution">
    <text evidence="1">The sequence shown here is derived from an EMBL/GenBank/DDBJ whole genome shotgun (WGS) entry which is preliminary data.</text>
</comment>
<name>J0A175_HELPX</name>
<evidence type="ECO:0000313" key="1">
    <source>
        <dbReference type="EMBL" id="EJB43038.1"/>
    </source>
</evidence>
<accession>J0A175</accession>
<dbReference type="Proteomes" id="UP000005483">
    <property type="component" value="Unassembled WGS sequence"/>
</dbReference>
<organism evidence="1 2">
    <name type="scientific">Helicobacter pylori Hp A-9</name>
    <dbReference type="NCBI Taxonomy" id="992034"/>
    <lineage>
        <taxon>Bacteria</taxon>
        <taxon>Pseudomonadati</taxon>
        <taxon>Campylobacterota</taxon>
        <taxon>Epsilonproteobacteria</taxon>
        <taxon>Campylobacterales</taxon>
        <taxon>Helicobacteraceae</taxon>
        <taxon>Helicobacter</taxon>
    </lineage>
</organism>
<dbReference type="EMBL" id="AKOC01000012">
    <property type="protein sequence ID" value="EJB43038.1"/>
    <property type="molecule type" value="Genomic_DNA"/>
</dbReference>